<reference evidence="1 2" key="1">
    <citation type="submission" date="2014-04" db="EMBL/GenBank/DDBJ databases">
        <authorList>
            <consortium name="DOE Joint Genome Institute"/>
            <person name="Kuo A."/>
            <person name="Kohler A."/>
            <person name="Costa M.D."/>
            <person name="Nagy L.G."/>
            <person name="Floudas D."/>
            <person name="Copeland A."/>
            <person name="Barry K.W."/>
            <person name="Cichocki N."/>
            <person name="Veneault-Fourrey C."/>
            <person name="LaButti K."/>
            <person name="Lindquist E.A."/>
            <person name="Lipzen A."/>
            <person name="Lundell T."/>
            <person name="Morin E."/>
            <person name="Murat C."/>
            <person name="Sun H."/>
            <person name="Tunlid A."/>
            <person name="Henrissat B."/>
            <person name="Grigoriev I.V."/>
            <person name="Hibbett D.S."/>
            <person name="Martin F."/>
            <person name="Nordberg H.P."/>
            <person name="Cantor M.N."/>
            <person name="Hua S.X."/>
        </authorList>
    </citation>
    <scope>NUCLEOTIDE SEQUENCE [LARGE SCALE GENOMIC DNA]</scope>
    <source>
        <strain evidence="1 2">441</strain>
    </source>
</reference>
<evidence type="ECO:0000313" key="2">
    <source>
        <dbReference type="Proteomes" id="UP000054018"/>
    </source>
</evidence>
<organism evidence="1 2">
    <name type="scientific">Pisolithus microcarpus 441</name>
    <dbReference type="NCBI Taxonomy" id="765257"/>
    <lineage>
        <taxon>Eukaryota</taxon>
        <taxon>Fungi</taxon>
        <taxon>Dikarya</taxon>
        <taxon>Basidiomycota</taxon>
        <taxon>Agaricomycotina</taxon>
        <taxon>Agaricomycetes</taxon>
        <taxon>Agaricomycetidae</taxon>
        <taxon>Boletales</taxon>
        <taxon>Sclerodermatineae</taxon>
        <taxon>Pisolithaceae</taxon>
        <taxon>Pisolithus</taxon>
    </lineage>
</organism>
<protein>
    <submittedName>
        <fullName evidence="1">Uncharacterized protein</fullName>
    </submittedName>
</protein>
<keyword evidence="2" id="KW-1185">Reference proteome</keyword>
<dbReference type="HOGENOM" id="CLU_2639013_0_0_1"/>
<sequence length="77" mass="8991">MAVLGKFEPGHDDRFSRYVGVSDVHTLQVVWTDDLPSRVDERRMAVDVTKYLPSYHILFYSWLVAFIWSCQRACGRP</sequence>
<reference evidence="2" key="2">
    <citation type="submission" date="2015-01" db="EMBL/GenBank/DDBJ databases">
        <title>Evolutionary Origins and Diversification of the Mycorrhizal Mutualists.</title>
        <authorList>
            <consortium name="DOE Joint Genome Institute"/>
            <consortium name="Mycorrhizal Genomics Consortium"/>
            <person name="Kohler A."/>
            <person name="Kuo A."/>
            <person name="Nagy L.G."/>
            <person name="Floudas D."/>
            <person name="Copeland A."/>
            <person name="Barry K.W."/>
            <person name="Cichocki N."/>
            <person name="Veneault-Fourrey C."/>
            <person name="LaButti K."/>
            <person name="Lindquist E.A."/>
            <person name="Lipzen A."/>
            <person name="Lundell T."/>
            <person name="Morin E."/>
            <person name="Murat C."/>
            <person name="Riley R."/>
            <person name="Ohm R."/>
            <person name="Sun H."/>
            <person name="Tunlid A."/>
            <person name="Henrissat B."/>
            <person name="Grigoriev I.V."/>
            <person name="Hibbett D.S."/>
            <person name="Martin F."/>
        </authorList>
    </citation>
    <scope>NUCLEOTIDE SEQUENCE [LARGE SCALE GENOMIC DNA]</scope>
    <source>
        <strain evidence="2">441</strain>
    </source>
</reference>
<evidence type="ECO:0000313" key="1">
    <source>
        <dbReference type="EMBL" id="KIK24733.1"/>
    </source>
</evidence>
<dbReference type="Proteomes" id="UP000054018">
    <property type="component" value="Unassembled WGS sequence"/>
</dbReference>
<dbReference type="AlphaFoldDB" id="A0A0C9ZYC7"/>
<dbReference type="EMBL" id="KN833713">
    <property type="protein sequence ID" value="KIK24733.1"/>
    <property type="molecule type" value="Genomic_DNA"/>
</dbReference>
<name>A0A0C9ZYC7_9AGAM</name>
<gene>
    <name evidence="1" type="ORF">PISMIDRAFT_677807</name>
</gene>
<accession>A0A0C9ZYC7</accession>
<proteinExistence type="predicted"/>